<sequence>MGISVTTLVGFLMVSLPVPDGQGEVSLKTPAESTNRLCRFDGPDGGIGTPLGKKSNDIAERRIFM</sequence>
<reference evidence="2" key="1">
    <citation type="journal article" date="2023" name="Nat. Commun.">
        <title>Diploid and tetraploid genomes of Acorus and the evolution of monocots.</title>
        <authorList>
            <person name="Ma L."/>
            <person name="Liu K.W."/>
            <person name="Li Z."/>
            <person name="Hsiao Y.Y."/>
            <person name="Qi Y."/>
            <person name="Fu T."/>
            <person name="Tang G.D."/>
            <person name="Zhang D."/>
            <person name="Sun W.H."/>
            <person name="Liu D.K."/>
            <person name="Li Y."/>
            <person name="Chen G.Z."/>
            <person name="Liu X.D."/>
            <person name="Liao X.Y."/>
            <person name="Jiang Y.T."/>
            <person name="Yu X."/>
            <person name="Hao Y."/>
            <person name="Huang J."/>
            <person name="Zhao X.W."/>
            <person name="Ke S."/>
            <person name="Chen Y.Y."/>
            <person name="Wu W.L."/>
            <person name="Hsu J.L."/>
            <person name="Lin Y.F."/>
            <person name="Huang M.D."/>
            <person name="Li C.Y."/>
            <person name="Huang L."/>
            <person name="Wang Z.W."/>
            <person name="Zhao X."/>
            <person name="Zhong W.Y."/>
            <person name="Peng D.H."/>
            <person name="Ahmad S."/>
            <person name="Lan S."/>
            <person name="Zhang J.S."/>
            <person name="Tsai W.C."/>
            <person name="Van de Peer Y."/>
            <person name="Liu Z.J."/>
        </authorList>
    </citation>
    <scope>NUCLEOTIDE SEQUENCE</scope>
    <source>
        <strain evidence="2">CP</strain>
    </source>
</reference>
<name>A0AAV9DUK9_ACOCL</name>
<proteinExistence type="predicted"/>
<keyword evidence="1" id="KW-0732">Signal</keyword>
<dbReference type="AlphaFoldDB" id="A0AAV9DUK9"/>
<feature type="signal peptide" evidence="1">
    <location>
        <begin position="1"/>
        <end position="23"/>
    </location>
</feature>
<reference evidence="2" key="2">
    <citation type="submission" date="2023-06" db="EMBL/GenBank/DDBJ databases">
        <authorList>
            <person name="Ma L."/>
            <person name="Liu K.-W."/>
            <person name="Li Z."/>
            <person name="Hsiao Y.-Y."/>
            <person name="Qi Y."/>
            <person name="Fu T."/>
            <person name="Tang G."/>
            <person name="Zhang D."/>
            <person name="Sun W.-H."/>
            <person name="Liu D.-K."/>
            <person name="Li Y."/>
            <person name="Chen G.-Z."/>
            <person name="Liu X.-D."/>
            <person name="Liao X.-Y."/>
            <person name="Jiang Y.-T."/>
            <person name="Yu X."/>
            <person name="Hao Y."/>
            <person name="Huang J."/>
            <person name="Zhao X.-W."/>
            <person name="Ke S."/>
            <person name="Chen Y.-Y."/>
            <person name="Wu W.-L."/>
            <person name="Hsu J.-L."/>
            <person name="Lin Y.-F."/>
            <person name="Huang M.-D."/>
            <person name="Li C.-Y."/>
            <person name="Huang L."/>
            <person name="Wang Z.-W."/>
            <person name="Zhao X."/>
            <person name="Zhong W.-Y."/>
            <person name="Peng D.-H."/>
            <person name="Ahmad S."/>
            <person name="Lan S."/>
            <person name="Zhang J.-S."/>
            <person name="Tsai W.-C."/>
            <person name="Van De Peer Y."/>
            <person name="Liu Z.-J."/>
        </authorList>
    </citation>
    <scope>NUCLEOTIDE SEQUENCE</scope>
    <source>
        <strain evidence="2">CP</strain>
        <tissue evidence="2">Leaves</tissue>
    </source>
</reference>
<protein>
    <submittedName>
        <fullName evidence="2">Uncharacterized protein</fullName>
    </submittedName>
</protein>
<accession>A0AAV9DUK9</accession>
<organism evidence="2 3">
    <name type="scientific">Acorus calamus</name>
    <name type="common">Sweet flag</name>
    <dbReference type="NCBI Taxonomy" id="4465"/>
    <lineage>
        <taxon>Eukaryota</taxon>
        <taxon>Viridiplantae</taxon>
        <taxon>Streptophyta</taxon>
        <taxon>Embryophyta</taxon>
        <taxon>Tracheophyta</taxon>
        <taxon>Spermatophyta</taxon>
        <taxon>Magnoliopsida</taxon>
        <taxon>Liliopsida</taxon>
        <taxon>Acoraceae</taxon>
        <taxon>Acorus</taxon>
    </lineage>
</organism>
<feature type="chain" id="PRO_5043440535" evidence="1">
    <location>
        <begin position="24"/>
        <end position="65"/>
    </location>
</feature>
<evidence type="ECO:0000313" key="3">
    <source>
        <dbReference type="Proteomes" id="UP001180020"/>
    </source>
</evidence>
<comment type="caution">
    <text evidence="2">The sequence shown here is derived from an EMBL/GenBank/DDBJ whole genome shotgun (WGS) entry which is preliminary data.</text>
</comment>
<evidence type="ECO:0000256" key="1">
    <source>
        <dbReference type="SAM" id="SignalP"/>
    </source>
</evidence>
<gene>
    <name evidence="2" type="ORF">QJS10_CPB11g00015</name>
</gene>
<evidence type="ECO:0000313" key="2">
    <source>
        <dbReference type="EMBL" id="KAK1304932.1"/>
    </source>
</evidence>
<keyword evidence="3" id="KW-1185">Reference proteome</keyword>
<dbReference type="EMBL" id="JAUJYO010000011">
    <property type="protein sequence ID" value="KAK1304932.1"/>
    <property type="molecule type" value="Genomic_DNA"/>
</dbReference>
<dbReference type="Proteomes" id="UP001180020">
    <property type="component" value="Unassembled WGS sequence"/>
</dbReference>